<sequence length="86" mass="10385">MFDTLYEIINEYLEFALPSDSTYIFKKQIETNEEYKYILLIDENLSMTKLFKKNTFLNNLITALNLEFSKYEKKVSIDLEVYDEFL</sequence>
<evidence type="ECO:0000313" key="2">
    <source>
        <dbReference type="Proteomes" id="UP000294309"/>
    </source>
</evidence>
<accession>A0A4P7AH83</accession>
<protein>
    <submittedName>
        <fullName evidence="1">Uncharacterized protein</fullName>
    </submittedName>
</protein>
<dbReference type="OrthoDB" id="389832at2"/>
<keyword evidence="2" id="KW-1185">Reference proteome</keyword>
<organism evidence="1 2">
    <name type="scientific">Spiroplasma gladiatoris</name>
    <dbReference type="NCBI Taxonomy" id="2143"/>
    <lineage>
        <taxon>Bacteria</taxon>
        <taxon>Bacillati</taxon>
        <taxon>Mycoplasmatota</taxon>
        <taxon>Mollicutes</taxon>
        <taxon>Entomoplasmatales</taxon>
        <taxon>Spiroplasmataceae</taxon>
        <taxon>Spiroplasma</taxon>
    </lineage>
</organism>
<dbReference type="KEGG" id="sgq:SGLAD_v1c03380"/>
<dbReference type="AlphaFoldDB" id="A0A4P7AH83"/>
<dbReference type="RefSeq" id="WP_134297328.1">
    <property type="nucleotide sequence ID" value="NZ_CP038013.1"/>
</dbReference>
<proteinExistence type="predicted"/>
<name>A0A4P7AH83_9MOLU</name>
<dbReference type="Proteomes" id="UP000294309">
    <property type="component" value="Chromosome"/>
</dbReference>
<evidence type="ECO:0000313" key="1">
    <source>
        <dbReference type="EMBL" id="QBQ07537.1"/>
    </source>
</evidence>
<dbReference type="EMBL" id="CP038013">
    <property type="protein sequence ID" value="QBQ07537.1"/>
    <property type="molecule type" value="Genomic_DNA"/>
</dbReference>
<gene>
    <name evidence="1" type="ORF">SGLAD_v1c03380</name>
</gene>
<reference evidence="1 2" key="1">
    <citation type="submission" date="2019-03" db="EMBL/GenBank/DDBJ databases">
        <title>Complete genome sequence of Spiroplasma gladiatoris TG-1 (DSM 22552).</title>
        <authorList>
            <person name="Lin Y.-C."/>
            <person name="Chou L."/>
            <person name="Kuo C.-H."/>
        </authorList>
    </citation>
    <scope>NUCLEOTIDE SEQUENCE [LARGE SCALE GENOMIC DNA]</scope>
    <source>
        <strain evidence="1 2">TG-1</strain>
    </source>
</reference>